<dbReference type="SUPFAM" id="SSF53901">
    <property type="entry name" value="Thiolase-like"/>
    <property type="match status" value="1"/>
</dbReference>
<dbReference type="SMART" id="SM00825">
    <property type="entry name" value="PKS_KS"/>
    <property type="match status" value="1"/>
</dbReference>
<evidence type="ECO:0000256" key="1">
    <source>
        <dbReference type="ARBA" id="ARBA00008467"/>
    </source>
</evidence>
<evidence type="ECO:0000256" key="2">
    <source>
        <dbReference type="ARBA" id="ARBA00022679"/>
    </source>
</evidence>
<feature type="domain" description="Ketosynthase family 3 (KS3)" evidence="4">
    <location>
        <begin position="3"/>
        <end position="416"/>
    </location>
</feature>
<dbReference type="PROSITE" id="PS00098">
    <property type="entry name" value="THIOLASE_1"/>
    <property type="match status" value="1"/>
</dbReference>
<dbReference type="InterPro" id="IPR014030">
    <property type="entry name" value="Ketoacyl_synth_N"/>
</dbReference>
<accession>A0A938Y164</accession>
<dbReference type="InterPro" id="IPR020615">
    <property type="entry name" value="Thiolase_acyl_enz_int_AS"/>
</dbReference>
<dbReference type="PROSITE" id="PS00606">
    <property type="entry name" value="KS3_1"/>
    <property type="match status" value="1"/>
</dbReference>
<organism evidence="5 6">
    <name type="scientific">Brevibacillus fulvus</name>
    <dbReference type="NCBI Taxonomy" id="1125967"/>
    <lineage>
        <taxon>Bacteria</taxon>
        <taxon>Bacillati</taxon>
        <taxon>Bacillota</taxon>
        <taxon>Bacilli</taxon>
        <taxon>Bacillales</taxon>
        <taxon>Paenibacillaceae</taxon>
        <taxon>Brevibacillus</taxon>
    </lineage>
</organism>
<keyword evidence="2 3" id="KW-0808">Transferase</keyword>
<dbReference type="InterPro" id="IPR000794">
    <property type="entry name" value="Beta-ketoacyl_synthase"/>
</dbReference>
<dbReference type="AlphaFoldDB" id="A0A938Y164"/>
<proteinExistence type="inferred from homology"/>
<name>A0A938Y164_9BACL</name>
<gene>
    <name evidence="5" type="ORF">JOD01_001292</name>
</gene>
<comment type="similarity">
    <text evidence="1 3">Belongs to the thiolase-like superfamily. Beta-ketoacyl-ACP synthases family.</text>
</comment>
<dbReference type="GO" id="GO:0006633">
    <property type="term" value="P:fatty acid biosynthetic process"/>
    <property type="evidence" value="ECO:0007669"/>
    <property type="project" value="InterPro"/>
</dbReference>
<sequence>MSAAKVCVTGTSMLTSLGIGNDEVWEGVLRQQNAISERTYHIDHREHICYPVHPIQLPDLRDWLPSPTYSWIEEAGLHQDADFVLLLVAAMLALRDANLQVDDFSHVSLVLGHENLGVVSLLDKLLTADGGKEEAFTLRSFAKYQENFFNIQSFPHLFYLAKALGLKGMTLTINNACATGLYGLEVGSRLIQSGQTDVVIVVCSDYSHVTEYLWLAQKGLISPTGELRPFDKNRNGSILGDGAGAFVLESAEHARKRKAKVVCSYAGGYFKQESWKMTLPDVTNHAYSEVIAGVIAKNGAMPVDLLVPHGAGSQLWDLYEAVEIRQAFSALGREIPPVTAFKGYIGHTLGASGLVESVLLVESLKRNLLPPSLHYRQPDPKIGLPLVTETVEKELRTVLKAVSAYGGFYAAVLFQRDE</sequence>
<dbReference type="Pfam" id="PF00109">
    <property type="entry name" value="ketoacyl-synt"/>
    <property type="match status" value="1"/>
</dbReference>
<dbReference type="InterPro" id="IPR016039">
    <property type="entry name" value="Thiolase-like"/>
</dbReference>
<protein>
    <submittedName>
        <fullName evidence="5">3-oxoacyl-(Acyl-carrier-protein) synthase</fullName>
    </submittedName>
</protein>
<evidence type="ECO:0000313" key="6">
    <source>
        <dbReference type="Proteomes" id="UP000717624"/>
    </source>
</evidence>
<dbReference type="EMBL" id="JAFBEB010000003">
    <property type="protein sequence ID" value="MBM7589692.1"/>
    <property type="molecule type" value="Genomic_DNA"/>
</dbReference>
<dbReference type="Gene3D" id="3.40.47.10">
    <property type="match status" value="1"/>
</dbReference>
<dbReference type="PANTHER" id="PTHR11712">
    <property type="entry name" value="POLYKETIDE SYNTHASE-RELATED"/>
    <property type="match status" value="1"/>
</dbReference>
<dbReference type="InterPro" id="IPR014031">
    <property type="entry name" value="Ketoacyl_synth_C"/>
</dbReference>
<reference evidence="5" key="1">
    <citation type="submission" date="2021-01" db="EMBL/GenBank/DDBJ databases">
        <title>Genomic Encyclopedia of Type Strains, Phase IV (KMG-IV): sequencing the most valuable type-strain genomes for metagenomic binning, comparative biology and taxonomic classification.</title>
        <authorList>
            <person name="Goeker M."/>
        </authorList>
    </citation>
    <scope>NUCLEOTIDE SEQUENCE</scope>
    <source>
        <strain evidence="5">DSM 25523</strain>
    </source>
</reference>
<dbReference type="Pfam" id="PF02801">
    <property type="entry name" value="Ketoacyl-synt_C"/>
    <property type="match status" value="1"/>
</dbReference>
<dbReference type="InterPro" id="IPR020841">
    <property type="entry name" value="PKS_Beta-ketoAc_synthase_dom"/>
</dbReference>
<evidence type="ECO:0000313" key="5">
    <source>
        <dbReference type="EMBL" id="MBM7589692.1"/>
    </source>
</evidence>
<dbReference type="PROSITE" id="PS52004">
    <property type="entry name" value="KS3_2"/>
    <property type="match status" value="1"/>
</dbReference>
<dbReference type="InterPro" id="IPR018201">
    <property type="entry name" value="Ketoacyl_synth_AS"/>
</dbReference>
<dbReference type="Proteomes" id="UP000717624">
    <property type="component" value="Unassembled WGS sequence"/>
</dbReference>
<evidence type="ECO:0000256" key="3">
    <source>
        <dbReference type="RuleBase" id="RU003694"/>
    </source>
</evidence>
<comment type="caution">
    <text evidence="5">The sequence shown here is derived from an EMBL/GenBank/DDBJ whole genome shotgun (WGS) entry which is preliminary data.</text>
</comment>
<dbReference type="RefSeq" id="WP_204517414.1">
    <property type="nucleotide sequence ID" value="NZ_BAABIN010000038.1"/>
</dbReference>
<dbReference type="GO" id="GO:0004315">
    <property type="term" value="F:3-oxoacyl-[acyl-carrier-protein] synthase activity"/>
    <property type="evidence" value="ECO:0007669"/>
    <property type="project" value="InterPro"/>
</dbReference>
<evidence type="ECO:0000259" key="4">
    <source>
        <dbReference type="PROSITE" id="PS52004"/>
    </source>
</evidence>
<dbReference type="PANTHER" id="PTHR11712:SF336">
    <property type="entry name" value="3-OXOACYL-[ACYL-CARRIER-PROTEIN] SYNTHASE, MITOCHONDRIAL"/>
    <property type="match status" value="1"/>
</dbReference>
<keyword evidence="6" id="KW-1185">Reference proteome</keyword>